<comment type="caution">
    <text evidence="1">The sequence shown here is derived from an EMBL/GenBank/DDBJ whole genome shotgun (WGS) entry which is preliminary data.</text>
</comment>
<keyword evidence="2" id="KW-1185">Reference proteome</keyword>
<dbReference type="AlphaFoldDB" id="A0A392MD32"/>
<evidence type="ECO:0000313" key="2">
    <source>
        <dbReference type="Proteomes" id="UP000265520"/>
    </source>
</evidence>
<name>A0A392MD32_9FABA</name>
<dbReference type="PANTHER" id="PTHR34222">
    <property type="entry name" value="GAG_PRE-INTEGRS DOMAIN-CONTAINING PROTEIN"/>
    <property type="match status" value="1"/>
</dbReference>
<accession>A0A392MD32</accession>
<sequence length="166" mass="18015">MDPLPPMNKVFSLVLQHECQGNSQEVDDSKILVNAAKSGISSSGSNPPRNCTYCGKDNYFVENCFKKNDVPPHMKKFAFAHSVASEEGNVDSIVIASPSISQDQYDKLMSLLQSSNLASNANTASSNQDKKHLKMIGAADQHEGLYHLNLADKIAHVASIDGSNYT</sequence>
<reference evidence="1 2" key="1">
    <citation type="journal article" date="2018" name="Front. Plant Sci.">
        <title>Red Clover (Trifolium pratense) and Zigzag Clover (T. medium) - A Picture of Genomic Similarities and Differences.</title>
        <authorList>
            <person name="Dluhosova J."/>
            <person name="Istvanek J."/>
            <person name="Nedelnik J."/>
            <person name="Repkova J."/>
        </authorList>
    </citation>
    <scope>NUCLEOTIDE SEQUENCE [LARGE SCALE GENOMIC DNA]</scope>
    <source>
        <strain evidence="2">cv. 10/8</strain>
        <tissue evidence="1">Leaf</tissue>
    </source>
</reference>
<dbReference type="PANTHER" id="PTHR34222:SF99">
    <property type="entry name" value="PROTEIN, PUTATIVE-RELATED"/>
    <property type="match status" value="1"/>
</dbReference>
<gene>
    <name evidence="1" type="ORF">A2U01_0006045</name>
</gene>
<dbReference type="EMBL" id="LXQA010008072">
    <property type="protein sequence ID" value="MCH85201.1"/>
    <property type="molecule type" value="Genomic_DNA"/>
</dbReference>
<evidence type="ECO:0000313" key="1">
    <source>
        <dbReference type="EMBL" id="MCH85201.1"/>
    </source>
</evidence>
<dbReference type="Proteomes" id="UP000265520">
    <property type="component" value="Unassembled WGS sequence"/>
</dbReference>
<protein>
    <submittedName>
        <fullName evidence="1">Retrovirus-related pol polyprotein from transposon TNT 1-94</fullName>
    </submittedName>
</protein>
<proteinExistence type="predicted"/>
<organism evidence="1 2">
    <name type="scientific">Trifolium medium</name>
    <dbReference type="NCBI Taxonomy" id="97028"/>
    <lineage>
        <taxon>Eukaryota</taxon>
        <taxon>Viridiplantae</taxon>
        <taxon>Streptophyta</taxon>
        <taxon>Embryophyta</taxon>
        <taxon>Tracheophyta</taxon>
        <taxon>Spermatophyta</taxon>
        <taxon>Magnoliopsida</taxon>
        <taxon>eudicotyledons</taxon>
        <taxon>Gunneridae</taxon>
        <taxon>Pentapetalae</taxon>
        <taxon>rosids</taxon>
        <taxon>fabids</taxon>
        <taxon>Fabales</taxon>
        <taxon>Fabaceae</taxon>
        <taxon>Papilionoideae</taxon>
        <taxon>50 kb inversion clade</taxon>
        <taxon>NPAAA clade</taxon>
        <taxon>Hologalegina</taxon>
        <taxon>IRL clade</taxon>
        <taxon>Trifolieae</taxon>
        <taxon>Trifolium</taxon>
    </lineage>
</organism>